<dbReference type="AlphaFoldDB" id="A0A431UF74"/>
<keyword evidence="2" id="KW-1185">Reference proteome</keyword>
<dbReference type="Proteomes" id="UP000276349">
    <property type="component" value="Unassembled WGS sequence"/>
</dbReference>
<dbReference type="InterPro" id="IPR058600">
    <property type="entry name" value="YhjD-like"/>
</dbReference>
<evidence type="ECO:0000313" key="2">
    <source>
        <dbReference type="Proteomes" id="UP000276349"/>
    </source>
</evidence>
<comment type="caution">
    <text evidence="1">The sequence shown here is derived from an EMBL/GenBank/DDBJ whole genome shotgun (WGS) entry which is preliminary data.</text>
</comment>
<organism evidence="1 2">
    <name type="scientific">Lysinibacillus telephonicus</name>
    <dbReference type="NCBI Taxonomy" id="1714840"/>
    <lineage>
        <taxon>Bacteria</taxon>
        <taxon>Bacillati</taxon>
        <taxon>Bacillota</taxon>
        <taxon>Bacilli</taxon>
        <taxon>Bacillales</taxon>
        <taxon>Bacillaceae</taxon>
        <taxon>Lysinibacillus</taxon>
    </lineage>
</organism>
<dbReference type="EMBL" id="RXNR01000084">
    <property type="protein sequence ID" value="RTQ87952.1"/>
    <property type="molecule type" value="Genomic_DNA"/>
</dbReference>
<name>A0A431UF74_9BACI</name>
<protein>
    <submittedName>
        <fullName evidence="1">Uncharacterized protein</fullName>
    </submittedName>
</protein>
<dbReference type="OrthoDB" id="2739337at2"/>
<dbReference type="RefSeq" id="WP_126295991.1">
    <property type="nucleotide sequence ID" value="NZ_JAXUAO010000090.1"/>
</dbReference>
<sequence>MFLENNELIHKCIINNLAIRTLERDRNYISDMKMQSAFEIWFDKKIKELQQELKEVKSQLLKSGIKIQSETKVDQLITEYVIIDRGNIYTQRYMNIALRNWVEEEIKRLLGLEYRTFSGNSHE</sequence>
<proteinExistence type="predicted"/>
<dbReference type="Pfam" id="PF26325">
    <property type="entry name" value="YhjD"/>
    <property type="match status" value="1"/>
</dbReference>
<gene>
    <name evidence="1" type="ORF">EKG35_18305</name>
</gene>
<accession>A0A431UF74</accession>
<evidence type="ECO:0000313" key="1">
    <source>
        <dbReference type="EMBL" id="RTQ87952.1"/>
    </source>
</evidence>
<reference evidence="1 2" key="1">
    <citation type="submission" date="2018-12" db="EMBL/GenBank/DDBJ databases">
        <authorList>
            <person name="Yu L."/>
        </authorList>
    </citation>
    <scope>NUCLEOTIDE SEQUENCE [LARGE SCALE GENOMIC DNA]</scope>
    <source>
        <strain evidence="1 2">S5H2222</strain>
    </source>
</reference>